<dbReference type="Proteomes" id="UP000050320">
    <property type="component" value="Unassembled WGS sequence"/>
</dbReference>
<evidence type="ECO:0000313" key="14">
    <source>
        <dbReference type="Proteomes" id="UP000050320"/>
    </source>
</evidence>
<dbReference type="FunFam" id="2.70.150.10:FF:000042">
    <property type="entry name" value="Plasma membrane ATPase"/>
    <property type="match status" value="1"/>
</dbReference>
<dbReference type="SFLD" id="SFLDG00002">
    <property type="entry name" value="C1.7:_P-type_atpase_like"/>
    <property type="match status" value="1"/>
</dbReference>
<dbReference type="Gene3D" id="3.40.50.1000">
    <property type="entry name" value="HAD superfamily/HAD-like"/>
    <property type="match status" value="1"/>
</dbReference>
<keyword evidence="7" id="KW-1278">Translocase</keyword>
<dbReference type="InterPro" id="IPR004014">
    <property type="entry name" value="ATPase_P-typ_cation-transptr_N"/>
</dbReference>
<evidence type="ECO:0000256" key="5">
    <source>
        <dbReference type="ARBA" id="ARBA00022741"/>
    </source>
</evidence>
<dbReference type="NCBIfam" id="TIGR01647">
    <property type="entry name" value="ATPase-IIIA_H"/>
    <property type="match status" value="1"/>
</dbReference>
<evidence type="ECO:0000256" key="10">
    <source>
        <dbReference type="SAM" id="Phobius"/>
    </source>
</evidence>
<evidence type="ECO:0000256" key="7">
    <source>
        <dbReference type="ARBA" id="ARBA00022967"/>
    </source>
</evidence>
<keyword evidence="9 10" id="KW-0472">Membrane</keyword>
<dbReference type="InterPro" id="IPR036412">
    <property type="entry name" value="HAD-like_sf"/>
</dbReference>
<evidence type="ECO:0000256" key="4">
    <source>
        <dbReference type="ARBA" id="ARBA00022692"/>
    </source>
</evidence>
<dbReference type="GO" id="GO:0005524">
    <property type="term" value="F:ATP binding"/>
    <property type="evidence" value="ECO:0007669"/>
    <property type="project" value="UniProtKB-KW"/>
</dbReference>
<dbReference type="SUPFAM" id="SSF81665">
    <property type="entry name" value="Calcium ATPase, transmembrane domain M"/>
    <property type="match status" value="1"/>
</dbReference>
<dbReference type="InterPro" id="IPR059000">
    <property type="entry name" value="ATPase_P-type_domA"/>
</dbReference>
<feature type="transmembrane region" description="Helical" evidence="10">
    <location>
        <begin position="56"/>
        <end position="74"/>
    </location>
</feature>
<dbReference type="SUPFAM" id="SSF81653">
    <property type="entry name" value="Calcium ATPase, transduction domain A"/>
    <property type="match status" value="1"/>
</dbReference>
<comment type="similarity">
    <text evidence="2">Belongs to the cation transport ATPase (P-type) (TC 3.A.3) family. Type IIIA subfamily.</text>
</comment>
<comment type="subcellular location">
    <subcellularLocation>
        <location evidence="1">Membrane</location>
        <topology evidence="1">Multi-pass membrane protein</topology>
    </subcellularLocation>
</comment>
<reference evidence="13 14" key="2">
    <citation type="submission" date="2015-09" db="EMBL/GenBank/DDBJ databases">
        <title>Heavy metals and arsenic resistance mechanisms in polyextremophilic archaea of the family Ferroplasmaceae.</title>
        <authorList>
            <person name="Bulaev A.G."/>
            <person name="Kanygina A.V."/>
        </authorList>
    </citation>
    <scope>NUCLEOTIDE SEQUENCE [LARGE SCALE GENOMIC DNA]</scope>
    <source>
        <strain evidence="13 14">VT</strain>
    </source>
</reference>
<proteinExistence type="inferred from homology"/>
<evidence type="ECO:0000313" key="15">
    <source>
        <dbReference type="Proteomes" id="UP000050515"/>
    </source>
</evidence>
<dbReference type="Pfam" id="PF00690">
    <property type="entry name" value="Cation_ATPase_N"/>
    <property type="match status" value="1"/>
</dbReference>
<dbReference type="InterPro" id="IPR044492">
    <property type="entry name" value="P_typ_ATPase_HD_dom"/>
</dbReference>
<evidence type="ECO:0000256" key="9">
    <source>
        <dbReference type="ARBA" id="ARBA00023136"/>
    </source>
</evidence>
<reference evidence="12 15" key="1">
    <citation type="submission" date="2015-09" db="EMBL/GenBank/DDBJ databases">
        <title>Draft genome sequence of Acidiplasma aeolicum DSM 18409.</title>
        <authorList>
            <person name="Hemp J."/>
        </authorList>
    </citation>
    <scope>NUCLEOTIDE SEQUENCE [LARGE SCALE GENOMIC DNA]</scope>
    <source>
        <strain evidence="12 15">V</strain>
    </source>
</reference>
<dbReference type="Gene3D" id="2.70.150.10">
    <property type="entry name" value="Calcium-transporting ATPase, cytoplasmic transduction domain A"/>
    <property type="match status" value="1"/>
</dbReference>
<dbReference type="PRINTS" id="PR00120">
    <property type="entry name" value="HATPASE"/>
</dbReference>
<dbReference type="GO" id="GO:0120029">
    <property type="term" value="P:proton export across plasma membrane"/>
    <property type="evidence" value="ECO:0007669"/>
    <property type="project" value="InterPro"/>
</dbReference>
<evidence type="ECO:0000256" key="8">
    <source>
        <dbReference type="ARBA" id="ARBA00022989"/>
    </source>
</evidence>
<protein>
    <submittedName>
        <fullName evidence="13">Pirin</fullName>
    </submittedName>
</protein>
<dbReference type="PANTHER" id="PTHR42861">
    <property type="entry name" value="CALCIUM-TRANSPORTING ATPASE"/>
    <property type="match status" value="1"/>
</dbReference>
<feature type="transmembrane region" description="Helical" evidence="10">
    <location>
        <begin position="723"/>
        <end position="743"/>
    </location>
</feature>
<comment type="caution">
    <text evidence="13">The sequence shown here is derived from an EMBL/GenBank/DDBJ whole genome shotgun (WGS) entry which is preliminary data.</text>
</comment>
<dbReference type="SUPFAM" id="SSF56784">
    <property type="entry name" value="HAD-like"/>
    <property type="match status" value="1"/>
</dbReference>
<feature type="transmembrane region" description="Helical" evidence="10">
    <location>
        <begin position="600"/>
        <end position="621"/>
    </location>
</feature>
<organism evidence="13 14">
    <name type="scientific">Acidiplasma aeolicum</name>
    <dbReference type="NCBI Taxonomy" id="507754"/>
    <lineage>
        <taxon>Archaea</taxon>
        <taxon>Methanobacteriati</taxon>
        <taxon>Thermoplasmatota</taxon>
        <taxon>Thermoplasmata</taxon>
        <taxon>Thermoplasmatales</taxon>
        <taxon>Ferroplasmaceae</taxon>
        <taxon>Acidiplasma</taxon>
    </lineage>
</organism>
<feature type="transmembrane region" description="Helical" evidence="10">
    <location>
        <begin position="229"/>
        <end position="252"/>
    </location>
</feature>
<dbReference type="GO" id="GO:0008553">
    <property type="term" value="F:P-type proton-exporting transporter activity"/>
    <property type="evidence" value="ECO:0007669"/>
    <property type="project" value="InterPro"/>
</dbReference>
<feature type="transmembrane region" description="Helical" evidence="10">
    <location>
        <begin position="627"/>
        <end position="648"/>
    </location>
</feature>
<feature type="transmembrane region" description="Helical" evidence="10">
    <location>
        <begin position="258"/>
        <end position="284"/>
    </location>
</feature>
<dbReference type="PROSITE" id="PS00154">
    <property type="entry name" value="ATPASE_E1_E2"/>
    <property type="match status" value="1"/>
</dbReference>
<dbReference type="AlphaFoldDB" id="A0A0N8VLA0"/>
<dbReference type="Gene3D" id="1.20.1110.10">
    <property type="entry name" value="Calcium-transporting ATPase, transmembrane domain"/>
    <property type="match status" value="1"/>
</dbReference>
<dbReference type="SMART" id="SM00831">
    <property type="entry name" value="Cation_ATPase_N"/>
    <property type="match status" value="1"/>
</dbReference>
<evidence type="ECO:0000256" key="6">
    <source>
        <dbReference type="ARBA" id="ARBA00022840"/>
    </source>
</evidence>
<feature type="domain" description="Cation-transporting P-type ATPase N-terminal" evidence="11">
    <location>
        <begin position="4"/>
        <end position="76"/>
    </location>
</feature>
<dbReference type="Pfam" id="PF00122">
    <property type="entry name" value="E1-E2_ATPase"/>
    <property type="match status" value="1"/>
</dbReference>
<dbReference type="Pfam" id="PF00702">
    <property type="entry name" value="Hydrolase"/>
    <property type="match status" value="1"/>
</dbReference>
<feature type="transmembrane region" description="Helical" evidence="10">
    <location>
        <begin position="749"/>
        <end position="769"/>
    </location>
</feature>
<dbReference type="EMBL" id="LKBG01000067">
    <property type="protein sequence ID" value="KQB35940.1"/>
    <property type="molecule type" value="Genomic_DNA"/>
</dbReference>
<dbReference type="InterPro" id="IPR023214">
    <property type="entry name" value="HAD_sf"/>
</dbReference>
<dbReference type="RefSeq" id="WP_054963955.1">
    <property type="nucleotide sequence ID" value="NZ_JBBYJF010000001.1"/>
</dbReference>
<keyword evidence="8 10" id="KW-1133">Transmembrane helix</keyword>
<keyword evidence="5" id="KW-0547">Nucleotide-binding</keyword>
<keyword evidence="4 10" id="KW-0812">Transmembrane</keyword>
<evidence type="ECO:0000256" key="3">
    <source>
        <dbReference type="ARBA" id="ARBA00022553"/>
    </source>
</evidence>
<dbReference type="GO" id="GO:0016887">
    <property type="term" value="F:ATP hydrolysis activity"/>
    <property type="evidence" value="ECO:0007669"/>
    <property type="project" value="InterPro"/>
</dbReference>
<keyword evidence="6" id="KW-0067">ATP-binding</keyword>
<dbReference type="InterPro" id="IPR023298">
    <property type="entry name" value="ATPase_P-typ_TM_dom_sf"/>
</dbReference>
<dbReference type="InterPro" id="IPR008250">
    <property type="entry name" value="ATPase_P-typ_transduc_dom_A_sf"/>
</dbReference>
<feature type="transmembrane region" description="Helical" evidence="10">
    <location>
        <begin position="80"/>
        <end position="96"/>
    </location>
</feature>
<dbReference type="InterPro" id="IPR023299">
    <property type="entry name" value="ATPase_P-typ_cyto_dom_N"/>
</dbReference>
<dbReference type="Proteomes" id="UP000050515">
    <property type="component" value="Unassembled WGS sequence"/>
</dbReference>
<feature type="transmembrane region" description="Helical" evidence="10">
    <location>
        <begin position="693"/>
        <end position="711"/>
    </location>
</feature>
<dbReference type="InterPro" id="IPR006534">
    <property type="entry name" value="P-type_ATPase_IIIA"/>
</dbReference>
<gene>
    <name evidence="13" type="ORF">AOG54_02595</name>
    <name evidence="12" type="ORF">SE19_02325</name>
</gene>
<name>A0A0N8VLA0_9ARCH</name>
<evidence type="ECO:0000256" key="2">
    <source>
        <dbReference type="ARBA" id="ARBA00008804"/>
    </source>
</evidence>
<evidence type="ECO:0000313" key="13">
    <source>
        <dbReference type="EMBL" id="KQB35940.1"/>
    </source>
</evidence>
<dbReference type="InterPro" id="IPR018303">
    <property type="entry name" value="ATPase_P-typ_P_site"/>
</dbReference>
<evidence type="ECO:0000313" key="12">
    <source>
        <dbReference type="EMBL" id="KPV47141.1"/>
    </source>
</evidence>
<sequence>MKSKFEDMPLDNVYSSLNSSKDGITENEATKRISLYGYNEVSEKKESNIIKFLKKFWNPVAWMLEITVVITFILKKYDDMYIILFLLIFNSIVGYTQESRANNALELLKKKLSVKAVVLRDRSWKVINSSLLVPGDVVHIKLGDVVPADAKIINGNVEVDQSALTGESLAVERKSPDLIYSSSIVRRGECDAIIVATGENTFFGKTAQLVRTAKAASHMENLIMRIVRYLIIVDVSLVIILAAYSILINISLSDVLPFILVILIASVPVALPATFTIAMAIGALEASETGALVTRLNAIEDAASMTTLYMDKTGTITKNILSVAEVIPVNDDENSILYYAAMASEESSDDPIDSAVLKYANDKNIKVDFSLRDGFTPFDPSTKMTSGHLTNGINVAKGAPQEICKLAGVDYSTIEEKVDKEAERGFRMLGVASGTSGKYRLSGLLAIYDAPREDSKQLISELYSMGITPRMVTGDNGPIAVEIAKEVGIKGDLCKNSTIKSENDILKCGIVAEVFPEDKYNIVKLTQKAGEITGMTGDGVNDAPALKQADVGIAVSTATDVAKASASIVLTHEGIEDIVKSVKIGRKIYQRMLTYTLNKIIKTMQVVIFLTLSFFVIKYFVTTPFDVILLLFANDFVTMSLATDNVRYSMHPEKWNVKSLVYSSISLAFAVILEGFIALYIGTYFHLTHSEMHTFIFDMLVFSGQFTVFAIRERKRFWNSMPSKYLLTASIADFLFISLISYYGILVTAIPAVFIVYDIILGFAFLFIMDTVKNMVFRRFGL</sequence>
<dbReference type="InterPro" id="IPR001757">
    <property type="entry name" value="P_typ_ATPase"/>
</dbReference>
<feature type="transmembrane region" description="Helical" evidence="10">
    <location>
        <begin position="660"/>
        <end position="681"/>
    </location>
</feature>
<accession>A0A0N8VLA0</accession>
<keyword evidence="3" id="KW-0597">Phosphoprotein</keyword>
<dbReference type="SFLD" id="SFLDS00003">
    <property type="entry name" value="Haloacid_Dehalogenase"/>
    <property type="match status" value="1"/>
</dbReference>
<dbReference type="PATRIC" id="fig|507754.4.peg.1794"/>
<keyword evidence="14" id="KW-1185">Reference proteome</keyword>
<dbReference type="SFLD" id="SFLDF00027">
    <property type="entry name" value="p-type_atpase"/>
    <property type="match status" value="1"/>
</dbReference>
<evidence type="ECO:0000256" key="1">
    <source>
        <dbReference type="ARBA" id="ARBA00004141"/>
    </source>
</evidence>
<dbReference type="EMBL" id="LJCQ01000126">
    <property type="protein sequence ID" value="KPV47141.1"/>
    <property type="molecule type" value="Genomic_DNA"/>
</dbReference>
<dbReference type="PRINTS" id="PR00119">
    <property type="entry name" value="CATATPASE"/>
</dbReference>
<dbReference type="NCBIfam" id="TIGR01494">
    <property type="entry name" value="ATPase_P-type"/>
    <property type="match status" value="2"/>
</dbReference>
<dbReference type="Gene3D" id="3.40.1110.10">
    <property type="entry name" value="Calcium-transporting ATPase, cytoplasmic domain N"/>
    <property type="match status" value="1"/>
</dbReference>
<evidence type="ECO:0000259" key="11">
    <source>
        <dbReference type="SMART" id="SM00831"/>
    </source>
</evidence>
<dbReference type="GO" id="GO:0016020">
    <property type="term" value="C:membrane"/>
    <property type="evidence" value="ECO:0007669"/>
    <property type="project" value="UniProtKB-SubCell"/>
</dbReference>